<evidence type="ECO:0000313" key="4">
    <source>
        <dbReference type="Proteomes" id="UP000272025"/>
    </source>
</evidence>
<dbReference type="GeneID" id="39576587"/>
<feature type="region of interest" description="Disordered" evidence="1">
    <location>
        <begin position="1"/>
        <end position="35"/>
    </location>
</feature>
<evidence type="ECO:0000313" key="3">
    <source>
        <dbReference type="EMBL" id="ROT37914.1"/>
    </source>
</evidence>
<dbReference type="STRING" id="1314773.A0A3N2PTY2"/>
<evidence type="ECO:0000256" key="1">
    <source>
        <dbReference type="SAM" id="MobiDB-lite"/>
    </source>
</evidence>
<dbReference type="Gene3D" id="1.10.30.10">
    <property type="entry name" value="High mobility group box domain"/>
    <property type="match status" value="1"/>
</dbReference>
<feature type="domain" description="SprT-like" evidence="2">
    <location>
        <begin position="93"/>
        <end position="262"/>
    </location>
</feature>
<organism evidence="3 4">
    <name type="scientific">Sodiomyces alkalinus (strain CBS 110278 / VKM F-3762 / F11)</name>
    <name type="common">Alkaliphilic filamentous fungus</name>
    <dbReference type="NCBI Taxonomy" id="1314773"/>
    <lineage>
        <taxon>Eukaryota</taxon>
        <taxon>Fungi</taxon>
        <taxon>Dikarya</taxon>
        <taxon>Ascomycota</taxon>
        <taxon>Pezizomycotina</taxon>
        <taxon>Sordariomycetes</taxon>
        <taxon>Hypocreomycetidae</taxon>
        <taxon>Glomerellales</taxon>
        <taxon>Plectosphaerellaceae</taxon>
        <taxon>Sodiomyces</taxon>
    </lineage>
</organism>
<keyword evidence="4" id="KW-1185">Reference proteome</keyword>
<dbReference type="GO" id="GO:0005634">
    <property type="term" value="C:nucleus"/>
    <property type="evidence" value="ECO:0007669"/>
    <property type="project" value="TreeGrafter"/>
</dbReference>
<dbReference type="InterPro" id="IPR006640">
    <property type="entry name" value="SprT-like_domain"/>
</dbReference>
<protein>
    <recommendedName>
        <fullName evidence="2">SprT-like domain-containing protein</fullName>
    </recommendedName>
</protein>
<gene>
    <name evidence="3" type="ORF">SODALDRAFT_278339</name>
</gene>
<dbReference type="GO" id="GO:0006950">
    <property type="term" value="P:response to stress"/>
    <property type="evidence" value="ECO:0007669"/>
    <property type="project" value="UniProtKB-ARBA"/>
</dbReference>
<dbReference type="InterPro" id="IPR036910">
    <property type="entry name" value="HMG_box_dom_sf"/>
</dbReference>
<dbReference type="AlphaFoldDB" id="A0A3N2PTY2"/>
<name>A0A3N2PTY2_SODAK</name>
<dbReference type="EMBL" id="ML119056">
    <property type="protein sequence ID" value="ROT37914.1"/>
    <property type="molecule type" value="Genomic_DNA"/>
</dbReference>
<sequence>ILPPSTPQNLSGSRPRTLVSPEKLPVPPKTPHGPSVDLFWDREFVDEWNAEHSPKKLFLPAVRPSPTKSKAKKKEARISFEQRRQEIAATFLKELDEVITQGRLAELASSTGGVAIRWSNKLNTTAGRAHWKKETVRTVGSDGHEPATAVRDHASIELSEKVIDDEHRLLNVVAHEFCHLANFMVTGITANPHGKEFKAWAAKVSRAFHDRGIEVTTKHSYDIDFRYIWECTDCGTEYKRHSKSIHPERQRCGACKGALKQTKPAPRAVTGKKSDYQLFVQEQMGIVRKDNPHTPQKDLMRLIAQKWAQKAERTSRNTMSSEQSGLVEAVADELRNLSI</sequence>
<proteinExistence type="predicted"/>
<dbReference type="OrthoDB" id="20772at2759"/>
<accession>A0A3N2PTY2</accession>
<dbReference type="SMART" id="SM00731">
    <property type="entry name" value="SprT"/>
    <property type="match status" value="1"/>
</dbReference>
<dbReference type="SUPFAM" id="SSF47095">
    <property type="entry name" value="HMG-box"/>
    <property type="match status" value="1"/>
</dbReference>
<dbReference type="CDD" id="cd00084">
    <property type="entry name" value="HMG-box_SF"/>
    <property type="match status" value="1"/>
</dbReference>
<dbReference type="Pfam" id="PF17283">
    <property type="entry name" value="Zn_ribbon_SprT"/>
    <property type="match status" value="1"/>
</dbReference>
<dbReference type="PANTHER" id="PTHR23099:SF0">
    <property type="entry name" value="GERM CELL NUCLEAR ACIDIC PROTEIN"/>
    <property type="match status" value="1"/>
</dbReference>
<dbReference type="Proteomes" id="UP000272025">
    <property type="component" value="Unassembled WGS sequence"/>
</dbReference>
<feature type="non-terminal residue" evidence="3">
    <location>
        <position position="1"/>
    </location>
</feature>
<dbReference type="Pfam" id="PF10263">
    <property type="entry name" value="SprT-like"/>
    <property type="match status" value="1"/>
</dbReference>
<evidence type="ECO:0000259" key="2">
    <source>
        <dbReference type="SMART" id="SM00731"/>
    </source>
</evidence>
<reference evidence="3 4" key="1">
    <citation type="journal article" date="2018" name="Mol. Ecol.">
        <title>The obligate alkalophilic soda-lake fungus Sodiomyces alkalinus has shifted to a protein diet.</title>
        <authorList>
            <person name="Grum-Grzhimaylo A.A."/>
            <person name="Falkoski D.L."/>
            <person name="van den Heuvel J."/>
            <person name="Valero-Jimenez C.A."/>
            <person name="Min B."/>
            <person name="Choi I.G."/>
            <person name="Lipzen A."/>
            <person name="Daum C.G."/>
            <person name="Aanen D.K."/>
            <person name="Tsang A."/>
            <person name="Henrissat B."/>
            <person name="Bilanenko E.N."/>
            <person name="de Vries R.P."/>
            <person name="van Kan J.A.L."/>
            <person name="Grigoriev I.V."/>
            <person name="Debets A.J.M."/>
        </authorList>
    </citation>
    <scope>NUCLEOTIDE SEQUENCE [LARGE SCALE GENOMIC DNA]</scope>
    <source>
        <strain evidence="3 4">F11</strain>
    </source>
</reference>
<dbReference type="PANTHER" id="PTHR23099">
    <property type="entry name" value="TRANSCRIPTIONAL REGULATOR"/>
    <property type="match status" value="1"/>
</dbReference>
<dbReference type="RefSeq" id="XP_028465720.1">
    <property type="nucleotide sequence ID" value="XM_028608109.1"/>
</dbReference>
<dbReference type="InterPro" id="IPR035240">
    <property type="entry name" value="SprT_Zn_ribbon"/>
</dbReference>